<gene>
    <name evidence="2" type="ORF">SAMN04488038_10168</name>
</gene>
<protein>
    <submittedName>
        <fullName evidence="2">ChrR Cupin-like domain-containing protein</fullName>
    </submittedName>
</protein>
<organism evidence="2 3">
    <name type="scientific">Solimonas aquatica</name>
    <dbReference type="NCBI Taxonomy" id="489703"/>
    <lineage>
        <taxon>Bacteria</taxon>
        <taxon>Pseudomonadati</taxon>
        <taxon>Pseudomonadota</taxon>
        <taxon>Gammaproteobacteria</taxon>
        <taxon>Nevskiales</taxon>
        <taxon>Nevskiaceae</taxon>
        <taxon>Solimonas</taxon>
    </lineage>
</organism>
<dbReference type="InterPro" id="IPR025979">
    <property type="entry name" value="ChrR-like_cupin_dom"/>
</dbReference>
<proteinExistence type="predicted"/>
<evidence type="ECO:0000313" key="3">
    <source>
        <dbReference type="Proteomes" id="UP000199233"/>
    </source>
</evidence>
<dbReference type="Proteomes" id="UP000199233">
    <property type="component" value="Unassembled WGS sequence"/>
</dbReference>
<dbReference type="Pfam" id="PF12973">
    <property type="entry name" value="Cupin_7"/>
    <property type="match status" value="1"/>
</dbReference>
<dbReference type="Gene3D" id="2.60.120.10">
    <property type="entry name" value="Jelly Rolls"/>
    <property type="match status" value="1"/>
</dbReference>
<dbReference type="EMBL" id="FOFS01000001">
    <property type="protein sequence ID" value="SEP64647.1"/>
    <property type="molecule type" value="Genomic_DNA"/>
</dbReference>
<dbReference type="RefSeq" id="WP_245732275.1">
    <property type="nucleotide sequence ID" value="NZ_FOFS01000001.1"/>
</dbReference>
<accession>A0A1H8ZK31</accession>
<sequence length="123" mass="13402">MSADPAAKKRIAPLNLPQLLAQAEAQGWQPFHSGIDCYPIYAEGEQGPAAMLLRYQAGAHAPPHLHQGFEHILVLSGSQTDERGRHGVGTLLIQEPGSEHRLYSEDGCVVLAIWEKRVKMLAG</sequence>
<evidence type="ECO:0000259" key="1">
    <source>
        <dbReference type="Pfam" id="PF12973"/>
    </source>
</evidence>
<feature type="domain" description="ChrR-like cupin" evidence="1">
    <location>
        <begin position="19"/>
        <end position="111"/>
    </location>
</feature>
<dbReference type="InterPro" id="IPR014710">
    <property type="entry name" value="RmlC-like_jellyroll"/>
</dbReference>
<dbReference type="AlphaFoldDB" id="A0A1H8ZK31"/>
<dbReference type="InterPro" id="IPR011051">
    <property type="entry name" value="RmlC_Cupin_sf"/>
</dbReference>
<dbReference type="SUPFAM" id="SSF51182">
    <property type="entry name" value="RmlC-like cupins"/>
    <property type="match status" value="1"/>
</dbReference>
<keyword evidence="3" id="KW-1185">Reference proteome</keyword>
<dbReference type="STRING" id="489703.SAMN04488038_10168"/>
<name>A0A1H8ZK31_9GAMM</name>
<evidence type="ECO:0000313" key="2">
    <source>
        <dbReference type="EMBL" id="SEP64647.1"/>
    </source>
</evidence>
<reference evidence="2 3" key="1">
    <citation type="submission" date="2016-10" db="EMBL/GenBank/DDBJ databases">
        <authorList>
            <person name="de Groot N.N."/>
        </authorList>
    </citation>
    <scope>NUCLEOTIDE SEQUENCE [LARGE SCALE GENOMIC DNA]</scope>
    <source>
        <strain evidence="2 3">DSM 25927</strain>
    </source>
</reference>